<dbReference type="InParanoid" id="K1XVA0"/>
<dbReference type="Pfam" id="PF19287">
    <property type="entry name" value="DUF5910"/>
    <property type="match status" value="1"/>
</dbReference>
<dbReference type="HOGENOM" id="CLU_005610_0_1_1"/>
<keyword evidence="1" id="KW-0433">Leucine-rich repeat</keyword>
<dbReference type="OrthoDB" id="1394818at2759"/>
<dbReference type="InterPro" id="IPR001611">
    <property type="entry name" value="Leu-rich_rpt"/>
</dbReference>
<feature type="compositionally biased region" description="Basic and acidic residues" evidence="3">
    <location>
        <begin position="700"/>
        <end position="709"/>
    </location>
</feature>
<feature type="domain" description="Disease resistance R13L4/SHOC-2-like LRR" evidence="5">
    <location>
        <begin position="478"/>
        <end position="554"/>
    </location>
</feature>
<evidence type="ECO:0000313" key="7">
    <source>
        <dbReference type="Proteomes" id="UP000006753"/>
    </source>
</evidence>
<feature type="compositionally biased region" description="Polar residues" evidence="3">
    <location>
        <begin position="995"/>
        <end position="1012"/>
    </location>
</feature>
<protein>
    <submittedName>
        <fullName evidence="6">RAM signaling pathway protein</fullName>
    </submittedName>
</protein>
<reference evidence="6 7" key="1">
    <citation type="journal article" date="2012" name="BMC Genomics">
        <title>Sequencing the genome of Marssonina brunnea reveals fungus-poplar co-evolution.</title>
        <authorList>
            <person name="Zhu S."/>
            <person name="Cao Y.-Z."/>
            <person name="Jiang C."/>
            <person name="Tan B.-Y."/>
            <person name="Wang Z."/>
            <person name="Feng S."/>
            <person name="Zhang L."/>
            <person name="Su X.-H."/>
            <person name="Brejova B."/>
            <person name="Vinar T."/>
            <person name="Xu M."/>
            <person name="Wang M.-X."/>
            <person name="Zhang S.-G."/>
            <person name="Huang M.-R."/>
            <person name="Wu R."/>
            <person name="Zhou Y."/>
        </authorList>
    </citation>
    <scope>NUCLEOTIDE SEQUENCE [LARGE SCALE GENOMIC DNA]</scope>
    <source>
        <strain evidence="6 7">MB_m1</strain>
    </source>
</reference>
<feature type="region of interest" description="Disordered" evidence="3">
    <location>
        <begin position="1235"/>
        <end position="1282"/>
    </location>
</feature>
<dbReference type="PROSITE" id="PS51450">
    <property type="entry name" value="LRR"/>
    <property type="match status" value="2"/>
</dbReference>
<dbReference type="eggNOG" id="KOG0619">
    <property type="taxonomic scope" value="Eukaryota"/>
</dbReference>
<dbReference type="GO" id="GO:0005737">
    <property type="term" value="C:cytoplasm"/>
    <property type="evidence" value="ECO:0007669"/>
    <property type="project" value="TreeGrafter"/>
</dbReference>
<evidence type="ECO:0000256" key="1">
    <source>
        <dbReference type="ARBA" id="ARBA00022614"/>
    </source>
</evidence>
<feature type="compositionally biased region" description="Polar residues" evidence="3">
    <location>
        <begin position="1265"/>
        <end position="1282"/>
    </location>
</feature>
<dbReference type="InterPro" id="IPR003591">
    <property type="entry name" value="Leu-rich_rpt_typical-subtyp"/>
</dbReference>
<keyword evidence="2" id="KW-0677">Repeat</keyword>
<feature type="region of interest" description="Disordered" evidence="3">
    <location>
        <begin position="995"/>
        <end position="1017"/>
    </location>
</feature>
<evidence type="ECO:0000256" key="3">
    <source>
        <dbReference type="SAM" id="MobiDB-lite"/>
    </source>
</evidence>
<evidence type="ECO:0000313" key="6">
    <source>
        <dbReference type="EMBL" id="EKD16609.1"/>
    </source>
</evidence>
<feature type="region of interest" description="Disordered" evidence="3">
    <location>
        <begin position="602"/>
        <end position="663"/>
    </location>
</feature>
<feature type="compositionally biased region" description="Low complexity" evidence="3">
    <location>
        <begin position="278"/>
        <end position="287"/>
    </location>
</feature>
<dbReference type="STRING" id="1072389.K1XVA0"/>
<feature type="compositionally biased region" description="Low complexity" evidence="3">
    <location>
        <begin position="1235"/>
        <end position="1264"/>
    </location>
</feature>
<keyword evidence="7" id="KW-1185">Reference proteome</keyword>
<dbReference type="EMBL" id="JH921438">
    <property type="protein sequence ID" value="EKD16609.1"/>
    <property type="molecule type" value="Genomic_DNA"/>
</dbReference>
<sequence length="1282" mass="142487">MLRSKSIFAILLASSLLFSRAQGFWWRQKIVIGYAALSEDEATRINEDNKLHVPDESSQDQLGSGFYMVNEPGNWPSEAGLWYCAIKARRRRIKRASKVYVPRSYEKLTSNGVEQQPLWFQDEKIIGEYIQSHALMSDPEKALRFSRIMNLKKRQLQMVIPTKAVEDNKLDLWAKCFESEEKLKRFSKGVIDWEGWTIRGERDRSQTGLPNGVVRERSERSERREKRERRERGERGTGTLHSLSRCAKIYGEARSDNPSLSGILKVWRPDLRPPQPPTSNLQPPTSNLQPPTSNLHPPTSMCDMGIPAMRPISVHSCTEPHLPLDLFLHRRRASATSAHVAFHGLKVETPSGRSMAENGMQRPAAFAGVSTTVRKIPPNLRPSASNSSLSTQTPISAKQVVALAQEAMKNAVEENRTKAAEASEVSNELKPGVTIDLSHKQIQNFPEEVVDIIKTELERLALSHNMISTLPSGFSECTSLRYLNVRNNFIREFPQSICQLTSLEILDLGRNKLKILPLELSKLTSLKVLSVQKNRIEVLPFCLADMASLQVLKLDGNPVRFPPKEILQPQATTPPNGGFQENEMDDIAVTLQIKRFLKQKVISDRSETESGGEESSEGTETPRPMKRVMSGRFPIKVNGSDVPDLRSPALPRPPPIPSRSHYRGLSQQNAALRRPGFLPLTIGSANERLRSNSESLLQANRDRSSDRSRRMGIVSKKSAELDTVDETKTNRYSHYRGLSHGSAMQGPNGVNGKVNSIGPSSPADPSIQRPTYIRRLSSLPERKRESVSPNPVVEAAISILYALFQVHPLIQSLLGVTRDGSNKRTSLERVFYNATTHVDELDRHIQDYMDYSEDQEAPRSSENVHRACVACVGAYVHVCGLLQRNVGTLLEHGDPRYIRTLLLLVFGSTAEIRNAGVAYMQANRQSLSQVLKVQEESRLKRFPPRDKSITPTRERPGTSSRARSATVVQNSNLRVATGGPTLPFMNGTGRAATMTNRTPRSGESFASSTASGSRLGGDFTEEDRIFEKIFLRLQESSEMTIRALPHVNGHFYNAMETGSKQSKPDQPRKFWQHLINRTATALQTAENLKSRLSLIRLKDPGIRTQGNFWELCNAFIMTYTDLVMNVKEAKSISASLPTDVIILLRPLQKAIKETSQLIQTSPWSFLATPQTNGMSNGSYILPSTASQVQLPMTPQSAALGPAVQATVPSTPQSASYNGMFSGNVFERADHLLSMNGSSVSSSRNGTMTSSLSSSDTMTSASSITPLQSFGSRFNNSANKMTS</sequence>
<feature type="compositionally biased region" description="Basic and acidic residues" evidence="3">
    <location>
        <begin position="717"/>
        <end position="729"/>
    </location>
</feature>
<dbReference type="PANTHER" id="PTHR48051">
    <property type="match status" value="1"/>
</dbReference>
<gene>
    <name evidence="6" type="ORF">MBM_05078</name>
</gene>
<dbReference type="KEGG" id="mbe:MBM_05078"/>
<dbReference type="InterPro" id="IPR050216">
    <property type="entry name" value="LRR_domain-containing"/>
</dbReference>
<dbReference type="OMA" id="NVHRACQ"/>
<dbReference type="SUPFAM" id="SSF52075">
    <property type="entry name" value="Outer arm dynein light chain 1"/>
    <property type="match status" value="1"/>
</dbReference>
<dbReference type="GeneID" id="18761013"/>
<dbReference type="InterPro" id="IPR032675">
    <property type="entry name" value="LRR_dom_sf"/>
</dbReference>
<feature type="compositionally biased region" description="Basic and acidic residues" evidence="3">
    <location>
        <begin position="214"/>
        <end position="235"/>
    </location>
</feature>
<dbReference type="Proteomes" id="UP000006753">
    <property type="component" value="Unassembled WGS sequence"/>
</dbReference>
<dbReference type="SMART" id="SM00369">
    <property type="entry name" value="LRR_TYP"/>
    <property type="match status" value="4"/>
</dbReference>
<feature type="chain" id="PRO_5003855645" evidence="4">
    <location>
        <begin position="24"/>
        <end position="1282"/>
    </location>
</feature>
<name>K1XVA0_MARBU</name>
<evidence type="ECO:0000256" key="2">
    <source>
        <dbReference type="ARBA" id="ARBA00022737"/>
    </source>
</evidence>
<dbReference type="Pfam" id="PF10428">
    <property type="entry name" value="SOG2"/>
    <property type="match status" value="2"/>
</dbReference>
<keyword evidence="4" id="KW-0732">Signal</keyword>
<dbReference type="InterPro" id="IPR055414">
    <property type="entry name" value="LRR_R13L4/SHOC2-like"/>
</dbReference>
<accession>K1XVA0</accession>
<feature type="compositionally biased region" description="Basic and acidic residues" evidence="3">
    <location>
        <begin position="938"/>
        <end position="956"/>
    </location>
</feature>
<feature type="signal peptide" evidence="4">
    <location>
        <begin position="1"/>
        <end position="23"/>
    </location>
</feature>
<evidence type="ECO:0000256" key="4">
    <source>
        <dbReference type="SAM" id="SignalP"/>
    </source>
</evidence>
<feature type="region of interest" description="Disordered" evidence="3">
    <location>
        <begin position="938"/>
        <end position="967"/>
    </location>
</feature>
<dbReference type="InterPro" id="IPR045564">
    <property type="entry name" value="DUF5910"/>
</dbReference>
<dbReference type="PANTHER" id="PTHR48051:SF54">
    <property type="entry name" value="LEUCINE-RICH REPEAT-CONTAINING PROTEIN"/>
    <property type="match status" value="1"/>
</dbReference>
<proteinExistence type="predicted"/>
<dbReference type="Pfam" id="PF23598">
    <property type="entry name" value="LRR_14"/>
    <property type="match status" value="1"/>
</dbReference>
<feature type="region of interest" description="Disordered" evidence="3">
    <location>
        <begin position="267"/>
        <end position="295"/>
    </location>
</feature>
<organism evidence="6 7">
    <name type="scientific">Marssonina brunnea f. sp. multigermtubi (strain MB_m1)</name>
    <name type="common">Marssonina leaf spot fungus</name>
    <dbReference type="NCBI Taxonomy" id="1072389"/>
    <lineage>
        <taxon>Eukaryota</taxon>
        <taxon>Fungi</taxon>
        <taxon>Dikarya</taxon>
        <taxon>Ascomycota</taxon>
        <taxon>Pezizomycotina</taxon>
        <taxon>Leotiomycetes</taxon>
        <taxon>Helotiales</taxon>
        <taxon>Drepanopezizaceae</taxon>
        <taxon>Drepanopeziza</taxon>
    </lineage>
</organism>
<feature type="region of interest" description="Disordered" evidence="3">
    <location>
        <begin position="693"/>
        <end position="768"/>
    </location>
</feature>
<feature type="compositionally biased region" description="Polar residues" evidence="3">
    <location>
        <begin position="957"/>
        <end position="967"/>
    </location>
</feature>
<feature type="region of interest" description="Disordered" evidence="3">
    <location>
        <begin position="202"/>
        <end position="240"/>
    </location>
</feature>
<evidence type="ECO:0000259" key="5">
    <source>
        <dbReference type="Pfam" id="PF23598"/>
    </source>
</evidence>
<dbReference type="InterPro" id="IPR019487">
    <property type="entry name" value="RAM_signalling_pathway_SOG2"/>
</dbReference>
<dbReference type="Gene3D" id="3.80.10.10">
    <property type="entry name" value="Ribonuclease Inhibitor"/>
    <property type="match status" value="1"/>
</dbReference>